<gene>
    <name evidence="2" type="ORF">HanXRQr2_Chr00c001g0832261</name>
</gene>
<name>A0A9K3P6H5_HELAN</name>
<feature type="compositionally biased region" description="Basic and acidic residues" evidence="1">
    <location>
        <begin position="120"/>
        <end position="130"/>
    </location>
</feature>
<comment type="caution">
    <text evidence="2">The sequence shown here is derived from an EMBL/GenBank/DDBJ whole genome shotgun (WGS) entry which is preliminary data.</text>
</comment>
<feature type="region of interest" description="Disordered" evidence="1">
    <location>
        <begin position="1"/>
        <end position="173"/>
    </location>
</feature>
<accession>A0A9K3P6H5</accession>
<evidence type="ECO:0000256" key="1">
    <source>
        <dbReference type="SAM" id="MobiDB-lite"/>
    </source>
</evidence>
<keyword evidence="3" id="KW-1185">Reference proteome</keyword>
<evidence type="ECO:0000313" key="3">
    <source>
        <dbReference type="Proteomes" id="UP000215914"/>
    </source>
</evidence>
<organism evidence="2 3">
    <name type="scientific">Helianthus annuus</name>
    <name type="common">Common sunflower</name>
    <dbReference type="NCBI Taxonomy" id="4232"/>
    <lineage>
        <taxon>Eukaryota</taxon>
        <taxon>Viridiplantae</taxon>
        <taxon>Streptophyta</taxon>
        <taxon>Embryophyta</taxon>
        <taxon>Tracheophyta</taxon>
        <taxon>Spermatophyta</taxon>
        <taxon>Magnoliopsida</taxon>
        <taxon>eudicotyledons</taxon>
        <taxon>Gunneridae</taxon>
        <taxon>Pentapetalae</taxon>
        <taxon>asterids</taxon>
        <taxon>campanulids</taxon>
        <taxon>Asterales</taxon>
        <taxon>Asteraceae</taxon>
        <taxon>Asteroideae</taxon>
        <taxon>Heliantheae alliance</taxon>
        <taxon>Heliantheae</taxon>
        <taxon>Helianthus</taxon>
    </lineage>
</organism>
<feature type="compositionally biased region" description="Polar residues" evidence="1">
    <location>
        <begin position="69"/>
        <end position="85"/>
    </location>
</feature>
<evidence type="ECO:0000313" key="2">
    <source>
        <dbReference type="EMBL" id="KAF5824348.1"/>
    </source>
</evidence>
<dbReference type="Proteomes" id="UP000215914">
    <property type="component" value="Unassembled WGS sequence"/>
</dbReference>
<feature type="compositionally biased region" description="Acidic residues" evidence="1">
    <location>
        <begin position="163"/>
        <end position="173"/>
    </location>
</feature>
<feature type="compositionally biased region" description="Polar residues" evidence="1">
    <location>
        <begin position="33"/>
        <end position="56"/>
    </location>
</feature>
<reference evidence="2" key="1">
    <citation type="journal article" date="2017" name="Nature">
        <title>The sunflower genome provides insights into oil metabolism, flowering and Asterid evolution.</title>
        <authorList>
            <person name="Badouin H."/>
            <person name="Gouzy J."/>
            <person name="Grassa C.J."/>
            <person name="Murat F."/>
            <person name="Staton S.E."/>
            <person name="Cottret L."/>
            <person name="Lelandais-Briere C."/>
            <person name="Owens G.L."/>
            <person name="Carrere S."/>
            <person name="Mayjonade B."/>
            <person name="Legrand L."/>
            <person name="Gill N."/>
            <person name="Kane N.C."/>
            <person name="Bowers J.E."/>
            <person name="Hubner S."/>
            <person name="Bellec A."/>
            <person name="Berard A."/>
            <person name="Berges H."/>
            <person name="Blanchet N."/>
            <person name="Boniface M.C."/>
            <person name="Brunel D."/>
            <person name="Catrice O."/>
            <person name="Chaidir N."/>
            <person name="Claudel C."/>
            <person name="Donnadieu C."/>
            <person name="Faraut T."/>
            <person name="Fievet G."/>
            <person name="Helmstetter N."/>
            <person name="King M."/>
            <person name="Knapp S.J."/>
            <person name="Lai Z."/>
            <person name="Le Paslier M.C."/>
            <person name="Lippi Y."/>
            <person name="Lorenzon L."/>
            <person name="Mandel J.R."/>
            <person name="Marage G."/>
            <person name="Marchand G."/>
            <person name="Marquand E."/>
            <person name="Bret-Mestries E."/>
            <person name="Morien E."/>
            <person name="Nambeesan S."/>
            <person name="Nguyen T."/>
            <person name="Pegot-Espagnet P."/>
            <person name="Pouilly N."/>
            <person name="Raftis F."/>
            <person name="Sallet E."/>
            <person name="Schiex T."/>
            <person name="Thomas J."/>
            <person name="Vandecasteele C."/>
            <person name="Vares D."/>
            <person name="Vear F."/>
            <person name="Vautrin S."/>
            <person name="Crespi M."/>
            <person name="Mangin B."/>
            <person name="Burke J.M."/>
            <person name="Salse J."/>
            <person name="Munos S."/>
            <person name="Vincourt P."/>
            <person name="Rieseberg L.H."/>
            <person name="Langlade N.B."/>
        </authorList>
    </citation>
    <scope>NUCLEOTIDE SEQUENCE</scope>
    <source>
        <tissue evidence="2">Leaves</tissue>
    </source>
</reference>
<proteinExistence type="predicted"/>
<sequence length="173" mass="18596">MSYSGYSPAPSAIFERSPSIDPTKHVSYASEPTAPTASSVHNGRSEPQLTATSQSLVPPGQEDVRQPMKSANQISDSGLNSTSYGQPPGRSGEVHNNMSANEVASKVASEAKAPTFTPTVERDQSNKGESDEAEADNDNQQQEHVGVSMVGKKFKPVNPEAYYVEDEDDDDEY</sequence>
<protein>
    <submittedName>
        <fullName evidence="2">Uncharacterized protein</fullName>
    </submittedName>
</protein>
<reference evidence="2" key="2">
    <citation type="submission" date="2020-06" db="EMBL/GenBank/DDBJ databases">
        <title>Helianthus annuus Genome sequencing and assembly Release 2.</title>
        <authorList>
            <person name="Gouzy J."/>
            <person name="Langlade N."/>
            <person name="Munos S."/>
        </authorList>
    </citation>
    <scope>NUCLEOTIDE SEQUENCE</scope>
    <source>
        <tissue evidence="2">Leaves</tissue>
    </source>
</reference>
<dbReference type="EMBL" id="MNCJ02000001">
    <property type="protein sequence ID" value="KAF5824348.1"/>
    <property type="molecule type" value="Genomic_DNA"/>
</dbReference>
<dbReference type="AlphaFoldDB" id="A0A9K3P6H5"/>